<feature type="domain" description="Rho-GAP" evidence="10">
    <location>
        <begin position="714"/>
        <end position="916"/>
    </location>
</feature>
<dbReference type="NCBIfam" id="NF003121">
    <property type="entry name" value="PRK04038.1"/>
    <property type="match status" value="1"/>
</dbReference>
<evidence type="ECO:0000256" key="8">
    <source>
        <dbReference type="SAM" id="MobiDB-lite"/>
    </source>
</evidence>
<comment type="caution">
    <text evidence="11">The sequence shown here is derived from an EMBL/GenBank/DDBJ whole genome shotgun (WGS) entry which is preliminary data.</text>
</comment>
<dbReference type="PROSITE" id="PS00478">
    <property type="entry name" value="LIM_DOMAIN_1"/>
    <property type="match status" value="3"/>
</dbReference>
<evidence type="ECO:0000259" key="10">
    <source>
        <dbReference type="PROSITE" id="PS50238"/>
    </source>
</evidence>
<dbReference type="Proteomes" id="UP000789342">
    <property type="component" value="Unassembled WGS sequence"/>
</dbReference>
<evidence type="ECO:0000256" key="6">
    <source>
        <dbReference type="PROSITE-ProRule" id="PRU00125"/>
    </source>
</evidence>
<evidence type="ECO:0000256" key="3">
    <source>
        <dbReference type="ARBA" id="ARBA00022833"/>
    </source>
</evidence>
<dbReference type="PANTHER" id="PTHR11880">
    <property type="entry name" value="RIBOSOMAL PROTEIN S19P FAMILY MEMBER"/>
    <property type="match status" value="1"/>
</dbReference>
<dbReference type="PROSITE" id="PS50238">
    <property type="entry name" value="RHOGAP"/>
    <property type="match status" value="1"/>
</dbReference>
<dbReference type="SMART" id="SM00132">
    <property type="entry name" value="LIM"/>
    <property type="match status" value="3"/>
</dbReference>
<dbReference type="Pfam" id="PF00412">
    <property type="entry name" value="LIM"/>
    <property type="match status" value="2"/>
</dbReference>
<accession>A0A9N8ZD63</accession>
<dbReference type="InterPro" id="IPR020934">
    <property type="entry name" value="Ribosomal_uS19_CS"/>
</dbReference>
<dbReference type="CDD" id="cd09392">
    <property type="entry name" value="LIM2_Lrg1p_like"/>
    <property type="match status" value="1"/>
</dbReference>
<dbReference type="InterPro" id="IPR008936">
    <property type="entry name" value="Rho_GTPase_activation_prot"/>
</dbReference>
<dbReference type="Gene3D" id="2.10.110.10">
    <property type="entry name" value="Cysteine Rich Protein"/>
    <property type="match status" value="4"/>
</dbReference>
<keyword evidence="6" id="KW-0440">LIM domain</keyword>
<feature type="compositionally biased region" description="Basic and acidic residues" evidence="8">
    <location>
        <begin position="489"/>
        <end position="510"/>
    </location>
</feature>
<dbReference type="HAMAP" id="MF_00531">
    <property type="entry name" value="Ribosomal_uS19"/>
    <property type="match status" value="1"/>
</dbReference>
<dbReference type="InterPro" id="IPR001781">
    <property type="entry name" value="Znf_LIM"/>
</dbReference>
<organism evidence="11 12">
    <name type="scientific">Acaulospora morrowiae</name>
    <dbReference type="NCBI Taxonomy" id="94023"/>
    <lineage>
        <taxon>Eukaryota</taxon>
        <taxon>Fungi</taxon>
        <taxon>Fungi incertae sedis</taxon>
        <taxon>Mucoromycota</taxon>
        <taxon>Glomeromycotina</taxon>
        <taxon>Glomeromycetes</taxon>
        <taxon>Diversisporales</taxon>
        <taxon>Acaulosporaceae</taxon>
        <taxon>Acaulospora</taxon>
    </lineage>
</organism>
<dbReference type="EMBL" id="CAJVPV010000967">
    <property type="protein sequence ID" value="CAG8481623.1"/>
    <property type="molecule type" value="Genomic_DNA"/>
</dbReference>
<dbReference type="GO" id="GO:0003735">
    <property type="term" value="F:structural constituent of ribosome"/>
    <property type="evidence" value="ECO:0007669"/>
    <property type="project" value="InterPro"/>
</dbReference>
<feature type="domain" description="LIM zinc-binding" evidence="9">
    <location>
        <begin position="388"/>
        <end position="451"/>
    </location>
</feature>
<evidence type="ECO:0000259" key="9">
    <source>
        <dbReference type="PROSITE" id="PS50023"/>
    </source>
</evidence>
<dbReference type="FunFam" id="2.10.110.10:FF:000058">
    <property type="entry name" value="Rho GTPase activator Lrg11"/>
    <property type="match status" value="1"/>
</dbReference>
<dbReference type="InterPro" id="IPR000198">
    <property type="entry name" value="RhoGAP_dom"/>
</dbReference>
<evidence type="ECO:0000256" key="1">
    <source>
        <dbReference type="ARBA" id="ARBA00007345"/>
    </source>
</evidence>
<dbReference type="GO" id="GO:0022627">
    <property type="term" value="C:cytosolic small ribosomal subunit"/>
    <property type="evidence" value="ECO:0007669"/>
    <property type="project" value="TreeGrafter"/>
</dbReference>
<dbReference type="GO" id="GO:0006412">
    <property type="term" value="P:translation"/>
    <property type="evidence" value="ECO:0007669"/>
    <property type="project" value="InterPro"/>
</dbReference>
<dbReference type="PROSITE" id="PS50023">
    <property type="entry name" value="LIM_DOMAIN_2"/>
    <property type="match status" value="3"/>
</dbReference>
<proteinExistence type="inferred from homology"/>
<dbReference type="Pfam" id="PF00620">
    <property type="entry name" value="RhoGAP"/>
    <property type="match status" value="1"/>
</dbReference>
<dbReference type="Pfam" id="PF00203">
    <property type="entry name" value="Ribosomal_S19"/>
    <property type="match status" value="1"/>
</dbReference>
<evidence type="ECO:0000256" key="5">
    <source>
        <dbReference type="ARBA" id="ARBA00023274"/>
    </source>
</evidence>
<evidence type="ECO:0000256" key="7">
    <source>
        <dbReference type="RuleBase" id="RU003485"/>
    </source>
</evidence>
<dbReference type="AlphaFoldDB" id="A0A9N8ZD63"/>
<keyword evidence="4 7" id="KW-0689">Ribosomal protein</keyword>
<evidence type="ECO:0000256" key="2">
    <source>
        <dbReference type="ARBA" id="ARBA00022723"/>
    </source>
</evidence>
<dbReference type="GO" id="GO:0007165">
    <property type="term" value="P:signal transduction"/>
    <property type="evidence" value="ECO:0007669"/>
    <property type="project" value="InterPro"/>
</dbReference>
<dbReference type="GO" id="GO:0046872">
    <property type="term" value="F:metal ion binding"/>
    <property type="evidence" value="ECO:0007669"/>
    <property type="project" value="UniProtKB-KW"/>
</dbReference>
<dbReference type="CDD" id="cd09391">
    <property type="entry name" value="LIM1_Lrg1p_like"/>
    <property type="match status" value="1"/>
</dbReference>
<dbReference type="SMART" id="SM00324">
    <property type="entry name" value="RhoGAP"/>
    <property type="match status" value="1"/>
</dbReference>
<keyword evidence="2 6" id="KW-0479">Metal-binding</keyword>
<dbReference type="GO" id="GO:0000028">
    <property type="term" value="P:ribosomal small subunit assembly"/>
    <property type="evidence" value="ECO:0007669"/>
    <property type="project" value="TreeGrafter"/>
</dbReference>
<dbReference type="PANTHER" id="PTHR11880:SF2">
    <property type="entry name" value="SMALL RIBOSOMAL SUBUNIT PROTEIN US19"/>
    <property type="match status" value="1"/>
</dbReference>
<protein>
    <submittedName>
        <fullName evidence="11">3337_t:CDS:1</fullName>
    </submittedName>
</protein>
<dbReference type="OrthoDB" id="20689at2759"/>
<feature type="region of interest" description="Disordered" evidence="8">
    <location>
        <begin position="480"/>
        <end position="520"/>
    </location>
</feature>
<dbReference type="PROSITE" id="PS00323">
    <property type="entry name" value="RIBOSOMAL_S19"/>
    <property type="match status" value="1"/>
</dbReference>
<reference evidence="11" key="1">
    <citation type="submission" date="2021-06" db="EMBL/GenBank/DDBJ databases">
        <authorList>
            <person name="Kallberg Y."/>
            <person name="Tangrot J."/>
            <person name="Rosling A."/>
        </authorList>
    </citation>
    <scope>NUCLEOTIDE SEQUENCE</scope>
    <source>
        <strain evidence="11">CL551</strain>
    </source>
</reference>
<dbReference type="SUPFAM" id="SSF57716">
    <property type="entry name" value="Glucocorticoid receptor-like (DNA-binding domain)"/>
    <property type="match status" value="3"/>
</dbReference>
<dbReference type="Gene3D" id="3.30.860.10">
    <property type="entry name" value="30s Ribosomal Protein S19, Chain A"/>
    <property type="match status" value="1"/>
</dbReference>
<evidence type="ECO:0000313" key="12">
    <source>
        <dbReference type="Proteomes" id="UP000789342"/>
    </source>
</evidence>
<keyword evidence="3 6" id="KW-0862">Zinc</keyword>
<keyword evidence="12" id="KW-1185">Reference proteome</keyword>
<dbReference type="SUPFAM" id="SSF48350">
    <property type="entry name" value="GTPase activation domain, GAP"/>
    <property type="match status" value="1"/>
</dbReference>
<dbReference type="PRINTS" id="PR00975">
    <property type="entry name" value="RIBOSOMALS19"/>
</dbReference>
<feature type="domain" description="LIM zinc-binding" evidence="9">
    <location>
        <begin position="20"/>
        <end position="82"/>
    </location>
</feature>
<dbReference type="NCBIfam" id="TIGR01025">
    <property type="entry name" value="uS19_arch"/>
    <property type="match status" value="1"/>
</dbReference>
<dbReference type="GO" id="GO:0003723">
    <property type="term" value="F:RNA binding"/>
    <property type="evidence" value="ECO:0007669"/>
    <property type="project" value="InterPro"/>
</dbReference>
<dbReference type="FunFam" id="3.30.860.10:FF:000002">
    <property type="entry name" value="40S ribosomal protein S15"/>
    <property type="match status" value="1"/>
</dbReference>
<dbReference type="InterPro" id="IPR023575">
    <property type="entry name" value="Ribosomal_uS19_SF"/>
</dbReference>
<dbReference type="InterPro" id="IPR005713">
    <property type="entry name" value="Ribosomal_uS19_euk/arc"/>
</dbReference>
<dbReference type="InterPro" id="IPR002222">
    <property type="entry name" value="Ribosomal_uS19"/>
</dbReference>
<gene>
    <name evidence="11" type="ORF">AMORRO_LOCUS2335</name>
</gene>
<evidence type="ECO:0000256" key="4">
    <source>
        <dbReference type="ARBA" id="ARBA00022980"/>
    </source>
</evidence>
<dbReference type="Gene3D" id="1.10.555.10">
    <property type="entry name" value="Rho GTPase activation protein"/>
    <property type="match status" value="1"/>
</dbReference>
<dbReference type="SUPFAM" id="SSF54570">
    <property type="entry name" value="Ribosomal protein S19"/>
    <property type="match status" value="1"/>
</dbReference>
<evidence type="ECO:0000313" key="11">
    <source>
        <dbReference type="EMBL" id="CAG8481623.1"/>
    </source>
</evidence>
<comment type="similarity">
    <text evidence="1 7">Belongs to the universal ribosomal protein uS19 family.</text>
</comment>
<name>A0A9N8ZD63_9GLOM</name>
<feature type="domain" description="LIM zinc-binding" evidence="9">
    <location>
        <begin position="83"/>
        <end position="143"/>
    </location>
</feature>
<sequence>MGDRNETTPDEANANKANFTTCAKCGLLIVGQFVRALGGTYHLECFKCQDCGAIVASKFFPIEGADGKQQPLCERDYFRRLSLICENCGGALRGSYITALDKKYHIEHFTCSACPTVFGPQDSYYEHDGKVYCHYHYSTRFAVKCAGCQTAILKQFVEINRNNIDEHWHPECYMIHKFWNVRLSTRTDDDQDAEIDEPCTVVDTKISPEELKQQQKEMEDKVYNIWTVLSAFEEMSANCISDMLLHVSNGLYSEGMKMSERFVNHVEVLFFAIDDLEVRLVRASGLQYHREAKMLCKKIDNFFSLLSDAHKSGIVKLGISQDLLALVTGLAQFLKVLIRIALTGALKLERDFNDKTAVSHFLNKLGEFTKKKGTQSQEENIDNEISSDLCHACRIAVEEECYKYGPHRWHIGCLRCSGCSRELRTIYREATFNQVTEMAYCPNDTNEQAAPGFKHVTQLEQYVYLLRVVLMNLNNQLRQDENDSYSDNEGLRGRKTEKEGTGLVRKDSRSKSYSSGDKAYDTSLSTDIKRMKSVHLDRKLTNSSSARLAIRSRIIEQEQLPSMLQDLNESEREKLANDPSQRQVRIVYDKMPETHVQDMQKKFNAKDEAIMLGDISTIVAAEMAASGNVATETKRRLRGPTQVRLYLSELSGLEYFIVKHAAVLIMEPLLKDYFTLEELLELIGSKKATLWNKFMLSIKPAEKKPVKKKGTFGIPLETLVDKCGVDSVLGAGPVRIRIPSFVDDSISSMKTMDMSVEGIFRKNGNIRRLKDLSETIDKNPSSVNLSEDNPVQVAALMKKFLRDLPDPLLTFKLQRLFVISQKLEKEADRKKILHLTCCLLPRVNRDTMEVLFIFFKWVASFSHVDEETGSKMDLHNLATVITPNILYSKSKDPIKDDSFLAIEAVHSLLKYQDEFWLVPEEILSILDDQYLFSSPENLTTKDILKRCENLVKKKTADDDNSDNDKYSSNDGEKSIRKLIYHADEGKNKSSSKLNGSSSSLTVETQPVPVERADDAAAAAELKKKRTFKKFSYRGVDLDQLLDLTSEQLTDLVHARARRRFNRGLKRKPMGLIKKLRKAKKEAPANEKPAVVKTHLRDMIIVPEMIGSIIGVYNGKTFNQVEVKPEMIGHYLAEFSISYKPVKHGRPGIGATHSSRFIPLK</sequence>
<keyword evidence="5 7" id="KW-0687">Ribonucleoprotein</keyword>